<feature type="domain" description="HTH cro/C1-type" evidence="1">
    <location>
        <begin position="43"/>
        <end position="97"/>
    </location>
</feature>
<dbReference type="Proteomes" id="UP000516404">
    <property type="component" value="Chromosome"/>
</dbReference>
<dbReference type="SMART" id="SM00530">
    <property type="entry name" value="HTH_XRE"/>
    <property type="match status" value="1"/>
</dbReference>
<evidence type="ECO:0000313" key="3">
    <source>
        <dbReference type="Proteomes" id="UP000516404"/>
    </source>
</evidence>
<organism evidence="2 3">
    <name type="scientific">Rothia terrae</name>
    <dbReference type="NCBI Taxonomy" id="396015"/>
    <lineage>
        <taxon>Bacteria</taxon>
        <taxon>Bacillati</taxon>
        <taxon>Actinomycetota</taxon>
        <taxon>Actinomycetes</taxon>
        <taxon>Micrococcales</taxon>
        <taxon>Micrococcaceae</taxon>
        <taxon>Rothia</taxon>
    </lineage>
</organism>
<dbReference type="GeneID" id="96624225"/>
<dbReference type="SUPFAM" id="SSF47413">
    <property type="entry name" value="lambda repressor-like DNA-binding domains"/>
    <property type="match status" value="1"/>
</dbReference>
<dbReference type="EMBL" id="CP061539">
    <property type="protein sequence ID" value="QNV37227.1"/>
    <property type="molecule type" value="Genomic_DNA"/>
</dbReference>
<protein>
    <submittedName>
        <fullName evidence="2">Helix-turn-helix transcriptional regulator</fullName>
    </submittedName>
</protein>
<evidence type="ECO:0000259" key="1">
    <source>
        <dbReference type="PROSITE" id="PS50943"/>
    </source>
</evidence>
<dbReference type="GO" id="GO:0003677">
    <property type="term" value="F:DNA binding"/>
    <property type="evidence" value="ECO:0007669"/>
    <property type="project" value="InterPro"/>
</dbReference>
<dbReference type="CDD" id="cd00093">
    <property type="entry name" value="HTH_XRE"/>
    <property type="match status" value="1"/>
</dbReference>
<dbReference type="PROSITE" id="PS50943">
    <property type="entry name" value="HTH_CROC1"/>
    <property type="match status" value="1"/>
</dbReference>
<dbReference type="Pfam" id="PF01381">
    <property type="entry name" value="HTH_3"/>
    <property type="match status" value="1"/>
</dbReference>
<evidence type="ECO:0000313" key="2">
    <source>
        <dbReference type="EMBL" id="QNV37227.1"/>
    </source>
</evidence>
<dbReference type="InterPro" id="IPR010982">
    <property type="entry name" value="Lambda_DNA-bd_dom_sf"/>
</dbReference>
<dbReference type="AlphaFoldDB" id="A0A7H2BC31"/>
<keyword evidence="3" id="KW-1185">Reference proteome</keyword>
<dbReference type="KEGG" id="rter:IDM49_08225"/>
<name>A0A7H2BC31_9MICC</name>
<dbReference type="RefSeq" id="WP_168614334.1">
    <property type="nucleotide sequence ID" value="NZ_BAAAOX010000011.1"/>
</dbReference>
<dbReference type="InterPro" id="IPR001387">
    <property type="entry name" value="Cro/C1-type_HTH"/>
</dbReference>
<dbReference type="Gene3D" id="1.10.260.40">
    <property type="entry name" value="lambda repressor-like DNA-binding domains"/>
    <property type="match status" value="1"/>
</dbReference>
<reference evidence="2 3" key="1">
    <citation type="submission" date="2020-09" db="EMBL/GenBank/DDBJ databases">
        <title>Investigation of environmental microbes.</title>
        <authorList>
            <person name="Ou Y."/>
            <person name="Kang Q."/>
        </authorList>
    </citation>
    <scope>NUCLEOTIDE SEQUENCE [LARGE SCALE GENOMIC DNA]</scope>
    <source>
        <strain evidence="2 3">KJZ-14</strain>
    </source>
</reference>
<accession>A0A7H2BC31</accession>
<gene>
    <name evidence="2" type="ORF">IDM49_08225</name>
</gene>
<proteinExistence type="predicted"/>
<sequence length="150" mass="16558">MTKQPVSVNGVVRWRDVGQSENAAPATHAPKSVLLRHAIGEVLRDVRQRQARTLREVSHSARVSLGYLSEVERGQKEASSELLASICEALDITLSQMLREVSDRMAAEENFTVPDTVPAEFSDQFKREYGISATSSKDIPRDAGTYTAAR</sequence>